<dbReference type="PANTHER" id="PTHR30203:SF33">
    <property type="entry name" value="BLR4455 PROTEIN"/>
    <property type="match status" value="1"/>
</dbReference>
<evidence type="ECO:0000256" key="3">
    <source>
        <dbReference type="SAM" id="MobiDB-lite"/>
    </source>
</evidence>
<feature type="transmembrane region" description="Helical" evidence="4">
    <location>
        <begin position="83"/>
        <end position="107"/>
    </location>
</feature>
<gene>
    <name evidence="5" type="ORF">SAMN05421771_2673</name>
</gene>
<keyword evidence="2 5" id="KW-0449">Lipoprotein</keyword>
<dbReference type="GO" id="GO:0015562">
    <property type="term" value="F:efflux transmembrane transporter activity"/>
    <property type="evidence" value="ECO:0007669"/>
    <property type="project" value="InterPro"/>
</dbReference>
<dbReference type="SUPFAM" id="SSF56954">
    <property type="entry name" value="Outer membrane efflux proteins (OEP)"/>
    <property type="match status" value="1"/>
</dbReference>
<evidence type="ECO:0000256" key="1">
    <source>
        <dbReference type="ARBA" id="ARBA00007613"/>
    </source>
</evidence>
<dbReference type="Pfam" id="PF02321">
    <property type="entry name" value="OEP"/>
    <property type="match status" value="2"/>
</dbReference>
<dbReference type="EMBL" id="FOZL01000001">
    <property type="protein sequence ID" value="SFS15247.1"/>
    <property type="molecule type" value="Genomic_DNA"/>
</dbReference>
<keyword evidence="2 4" id="KW-0472">Membrane</keyword>
<evidence type="ECO:0000313" key="5">
    <source>
        <dbReference type="EMBL" id="SFS15247.1"/>
    </source>
</evidence>
<keyword evidence="2" id="KW-1134">Transmembrane beta strand</keyword>
<keyword evidence="4" id="KW-1133">Transmembrane helix</keyword>
<dbReference type="GO" id="GO:0005886">
    <property type="term" value="C:plasma membrane"/>
    <property type="evidence" value="ECO:0007669"/>
    <property type="project" value="UniProtKB-SubCell"/>
</dbReference>
<dbReference type="Gene3D" id="1.20.1600.10">
    <property type="entry name" value="Outer membrane efflux proteins (OEP)"/>
    <property type="match status" value="1"/>
</dbReference>
<comment type="subcellular location">
    <subcellularLocation>
        <location evidence="2">Cell membrane</location>
        <topology evidence="2">Lipid-anchor</topology>
    </subcellularLocation>
</comment>
<dbReference type="Proteomes" id="UP000199024">
    <property type="component" value="Unassembled WGS sequence"/>
</dbReference>
<evidence type="ECO:0000256" key="4">
    <source>
        <dbReference type="SAM" id="Phobius"/>
    </source>
</evidence>
<dbReference type="PANTHER" id="PTHR30203">
    <property type="entry name" value="OUTER MEMBRANE CATION EFFLUX PROTEIN"/>
    <property type="match status" value="1"/>
</dbReference>
<protein>
    <submittedName>
        <fullName evidence="5">Efflux transporter, outer membrane factor (OMF) lipoprotein, NodT family</fullName>
    </submittedName>
</protein>
<evidence type="ECO:0000313" key="6">
    <source>
        <dbReference type="Proteomes" id="UP000199024"/>
    </source>
</evidence>
<dbReference type="InterPro" id="IPR003423">
    <property type="entry name" value="OMP_efflux"/>
</dbReference>
<dbReference type="InterPro" id="IPR010131">
    <property type="entry name" value="MdtP/NodT-like"/>
</dbReference>
<organism evidence="5 6">
    <name type="scientific">Granulicella pectinivorans</name>
    <dbReference type="NCBI Taxonomy" id="474950"/>
    <lineage>
        <taxon>Bacteria</taxon>
        <taxon>Pseudomonadati</taxon>
        <taxon>Acidobacteriota</taxon>
        <taxon>Terriglobia</taxon>
        <taxon>Terriglobales</taxon>
        <taxon>Acidobacteriaceae</taxon>
        <taxon>Granulicella</taxon>
    </lineage>
</organism>
<accession>A0A1I6MI10</accession>
<dbReference type="Gene3D" id="2.20.200.10">
    <property type="entry name" value="Outer membrane efflux proteins (OEP)"/>
    <property type="match status" value="1"/>
</dbReference>
<keyword evidence="2" id="KW-0564">Palmitate</keyword>
<dbReference type="STRING" id="474950.SAMN05421771_2673"/>
<dbReference type="NCBIfam" id="TIGR01845">
    <property type="entry name" value="outer_NodT"/>
    <property type="match status" value="1"/>
</dbReference>
<keyword evidence="6" id="KW-1185">Reference proteome</keyword>
<name>A0A1I6MI10_9BACT</name>
<comment type="similarity">
    <text evidence="1 2">Belongs to the outer membrane factor (OMF) (TC 1.B.17) family.</text>
</comment>
<feature type="region of interest" description="Disordered" evidence="3">
    <location>
        <begin position="125"/>
        <end position="145"/>
    </location>
</feature>
<reference evidence="5 6" key="1">
    <citation type="submission" date="2016-10" db="EMBL/GenBank/DDBJ databases">
        <authorList>
            <person name="de Groot N.N."/>
        </authorList>
    </citation>
    <scope>NUCLEOTIDE SEQUENCE [LARGE SCALE GENOMIC DNA]</scope>
    <source>
        <strain evidence="5 6">DSM 21001</strain>
    </source>
</reference>
<dbReference type="RefSeq" id="WP_245781861.1">
    <property type="nucleotide sequence ID" value="NZ_FOZL01000001.1"/>
</dbReference>
<evidence type="ECO:0000256" key="2">
    <source>
        <dbReference type="RuleBase" id="RU362097"/>
    </source>
</evidence>
<proteinExistence type="inferred from homology"/>
<sequence length="586" mass="64467">MTSQDNFTKPRTTHRAKEALRIALVFANGYCVSLAAGQNTFEAVIRSGIQTLEAGSHALGRRSRMMHVARLFETLLRTLRLRLYGCGTVVQMSFRFAVVVVLIAGFISIQGCQVGPRYVAPSMPAPPAFKETQPQRSADGTVWTPATPQDAVLRGKWWELYQEPELNALEEKLNVANQNIAQSFQNFMAARAQVKQARAAYYPTVTVEPSYTRARTSGNASGQSSVSSGTINQNSNSFSLPFDVSWEPDVWGKIRNSVREYANAAQASAADLANERLSEQANLAQYYFELRGQDALINLYQQSVVAYQKNLDLTKIRSSTGVDDEQSVAQAKLNLTNAIAATTNLRIARAQYEHAIALLIGEPASSFSMPKRALDTKVPAIPIGVPSQILQRRPDIASAERKMAEANALIGVETAAYYPSFNIGGDLGLQSNKIGSLFTWPSRFFSVGPSASETLFDGGLRRGTLNQYKAQYKADEASYRQTVLTAFQQVEDYLASDRWLEQQRGEQQESVAAARRYYDLASIRYKTGVDTYLNVFVAEASLLSDQQTAVSLHVQQMTSSVQLIEALGGGWDTTQLPTEKAVAAKQ</sequence>
<dbReference type="AlphaFoldDB" id="A0A1I6MI10"/>
<keyword evidence="2 4" id="KW-0812">Transmembrane</keyword>